<dbReference type="RefSeq" id="WP_368652858.1">
    <property type="nucleotide sequence ID" value="NZ_CP162599.1"/>
</dbReference>
<dbReference type="AlphaFoldDB" id="A0AB39HN98"/>
<sequence>MSLVSYIGCNIKVPIMNTGNDNTIYIGTLFSNKDSRLEIQEFQYSTKYVYEVTYDSWGIELSKYQDDIMYNQAKKALHELCEWMNNYLAIGDYFEFYTCWAGEESYKYESKIILPITNFYQEDMEIRAQTFVRFLK</sequence>
<dbReference type="EMBL" id="CP162599">
    <property type="protein sequence ID" value="XDK32137.1"/>
    <property type="molecule type" value="Genomic_DNA"/>
</dbReference>
<accession>A0AB39HN98</accession>
<protein>
    <submittedName>
        <fullName evidence="1">Uncharacterized protein</fullName>
    </submittedName>
</protein>
<name>A0AB39HN98_9BACI</name>
<reference evidence="1" key="1">
    <citation type="submission" date="2024-07" db="EMBL/GenBank/DDBJ databases">
        <title>Halotolerant mesophilic bacterium Ornithinibacillus sp. 4-3, sp. nov., isolated from soil.</title>
        <authorList>
            <person name="Sidarenka A.V."/>
            <person name="Guliayeva D.E."/>
            <person name="Leanovich S.I."/>
            <person name="Hileuskaya K.S."/>
            <person name="Akhremchuk A.E."/>
            <person name="Sikolenko M.A."/>
            <person name="Valentovich L.N."/>
        </authorList>
    </citation>
    <scope>NUCLEOTIDE SEQUENCE</scope>
    <source>
        <strain evidence="1">4-3</strain>
    </source>
</reference>
<organism evidence="1">
    <name type="scientific">Ornithinibacillus sp. 4-3</name>
    <dbReference type="NCBI Taxonomy" id="3231488"/>
    <lineage>
        <taxon>Bacteria</taxon>
        <taxon>Bacillati</taxon>
        <taxon>Bacillota</taxon>
        <taxon>Bacilli</taxon>
        <taxon>Bacillales</taxon>
        <taxon>Bacillaceae</taxon>
        <taxon>Ornithinibacillus</taxon>
    </lineage>
</organism>
<gene>
    <name evidence="1" type="ORF">AB4Y30_14125</name>
</gene>
<proteinExistence type="predicted"/>
<evidence type="ECO:0000313" key="1">
    <source>
        <dbReference type="EMBL" id="XDK32137.1"/>
    </source>
</evidence>